<dbReference type="GO" id="GO:0016491">
    <property type="term" value="F:oxidoreductase activity"/>
    <property type="evidence" value="ECO:0007669"/>
    <property type="project" value="UniProtKB-KW"/>
</dbReference>
<accession>A0A2R8AB55</accession>
<dbReference type="PROSITE" id="PS51352">
    <property type="entry name" value="THIOREDOXIN_2"/>
    <property type="match status" value="1"/>
</dbReference>
<evidence type="ECO:0000256" key="3">
    <source>
        <dbReference type="ARBA" id="ARBA00023157"/>
    </source>
</evidence>
<dbReference type="Pfam" id="PF18312">
    <property type="entry name" value="ScsC_N"/>
    <property type="match status" value="1"/>
</dbReference>
<dbReference type="Gene3D" id="3.40.30.10">
    <property type="entry name" value="Glutaredoxin"/>
    <property type="match status" value="1"/>
</dbReference>
<evidence type="ECO:0000256" key="2">
    <source>
        <dbReference type="ARBA" id="ARBA00023002"/>
    </source>
</evidence>
<dbReference type="PANTHER" id="PTHR13887">
    <property type="entry name" value="GLUTATHIONE S-TRANSFERASE KAPPA"/>
    <property type="match status" value="1"/>
</dbReference>
<dbReference type="AlphaFoldDB" id="A0A2R8AB55"/>
<dbReference type="InterPro" id="IPR036249">
    <property type="entry name" value="Thioredoxin-like_sf"/>
</dbReference>
<reference evidence="6 7" key="1">
    <citation type="submission" date="2018-03" db="EMBL/GenBank/DDBJ databases">
        <authorList>
            <person name="Keele B.F."/>
        </authorList>
    </citation>
    <scope>NUCLEOTIDE SEQUENCE [LARGE SCALE GENOMIC DNA]</scope>
    <source>
        <strain evidence="6 7">CeCT 8812</strain>
    </source>
</reference>
<dbReference type="PANTHER" id="PTHR13887:SF14">
    <property type="entry name" value="DISULFIDE BOND FORMATION PROTEIN D"/>
    <property type="match status" value="1"/>
</dbReference>
<dbReference type="InterPro" id="IPR041205">
    <property type="entry name" value="ScsC_N"/>
</dbReference>
<feature type="domain" description="Thioredoxin" evidence="5">
    <location>
        <begin position="85"/>
        <end position="277"/>
    </location>
</feature>
<evidence type="ECO:0000259" key="5">
    <source>
        <dbReference type="PROSITE" id="PS51352"/>
    </source>
</evidence>
<gene>
    <name evidence="6" type="ORF">POI8812_01769</name>
</gene>
<dbReference type="InterPro" id="IPR001853">
    <property type="entry name" value="DSBA-like_thioredoxin_dom"/>
</dbReference>
<protein>
    <recommendedName>
        <fullName evidence="5">Thioredoxin domain-containing protein</fullName>
    </recommendedName>
</protein>
<dbReference type="Pfam" id="PF01323">
    <property type="entry name" value="DSBA"/>
    <property type="match status" value="1"/>
</dbReference>
<keyword evidence="4" id="KW-0676">Redox-active center</keyword>
<dbReference type="InterPro" id="IPR013766">
    <property type="entry name" value="Thioredoxin_domain"/>
</dbReference>
<name>A0A2R8AB55_9RHOB</name>
<keyword evidence="3" id="KW-1015">Disulfide bond</keyword>
<keyword evidence="2" id="KW-0560">Oxidoreductase</keyword>
<keyword evidence="1" id="KW-0732">Signal</keyword>
<keyword evidence="7" id="KW-1185">Reference proteome</keyword>
<proteinExistence type="predicted"/>
<evidence type="ECO:0000313" key="6">
    <source>
        <dbReference type="EMBL" id="SPF29459.1"/>
    </source>
</evidence>
<evidence type="ECO:0000313" key="7">
    <source>
        <dbReference type="Proteomes" id="UP000244932"/>
    </source>
</evidence>
<sequence>MTETTTRPLTLAIAAAAIIGGGAGYFGGTLSTPDAPVAMAQQEAPQGEALSLLDLDDASRDALQGEMRRYLLENPEIIVEVIGLLEAQQVAEAAEAERQMVADAADDLFNDGFSYVGGNPNGDITLVEFLDYQCGFCKRAHAEVQTLIQQDGNIRYVVKELPILGPMSVEASRAAVAVLIEDGAAVYERFNDTLMTFGGQLSSQVIDGLAQRAGADVTAMRAAMENNEEIDERIAATRALAGALEITGTPTFVMGDTVIRGFLPLPQMEEAVAAVRNTAN</sequence>
<dbReference type="CDD" id="cd03023">
    <property type="entry name" value="DsbA_Com1_like"/>
    <property type="match status" value="1"/>
</dbReference>
<dbReference type="EMBL" id="OMKW01000002">
    <property type="protein sequence ID" value="SPF29459.1"/>
    <property type="molecule type" value="Genomic_DNA"/>
</dbReference>
<dbReference type="Proteomes" id="UP000244932">
    <property type="component" value="Unassembled WGS sequence"/>
</dbReference>
<dbReference type="SUPFAM" id="SSF52833">
    <property type="entry name" value="Thioredoxin-like"/>
    <property type="match status" value="1"/>
</dbReference>
<evidence type="ECO:0000256" key="4">
    <source>
        <dbReference type="ARBA" id="ARBA00023284"/>
    </source>
</evidence>
<evidence type="ECO:0000256" key="1">
    <source>
        <dbReference type="ARBA" id="ARBA00022729"/>
    </source>
</evidence>
<organism evidence="6 7">
    <name type="scientific">Pontivivens insulae</name>
    <dbReference type="NCBI Taxonomy" id="1639689"/>
    <lineage>
        <taxon>Bacteria</taxon>
        <taxon>Pseudomonadati</taxon>
        <taxon>Pseudomonadota</taxon>
        <taxon>Alphaproteobacteria</taxon>
        <taxon>Rhodobacterales</taxon>
        <taxon>Paracoccaceae</taxon>
        <taxon>Pontivivens</taxon>
    </lineage>
</organism>
<dbReference type="RefSeq" id="WP_245895322.1">
    <property type="nucleotide sequence ID" value="NZ_OMKW01000002.1"/>
</dbReference>